<organism evidence="2 3">
    <name type="scientific">Actinomadura chibensis</name>
    <dbReference type="NCBI Taxonomy" id="392828"/>
    <lineage>
        <taxon>Bacteria</taxon>
        <taxon>Bacillati</taxon>
        <taxon>Actinomycetota</taxon>
        <taxon>Actinomycetes</taxon>
        <taxon>Streptosporangiales</taxon>
        <taxon>Thermomonosporaceae</taxon>
        <taxon>Actinomadura</taxon>
    </lineage>
</organism>
<dbReference type="AlphaFoldDB" id="A0A5D0N9P1"/>
<keyword evidence="1" id="KW-1133">Transmembrane helix</keyword>
<evidence type="ECO:0000313" key="3">
    <source>
        <dbReference type="Proteomes" id="UP000323380"/>
    </source>
</evidence>
<name>A0A5D0N9P1_9ACTN</name>
<protein>
    <recommendedName>
        <fullName evidence="4">WD40 repeat domain-containing protein</fullName>
    </recommendedName>
</protein>
<reference evidence="2 3" key="1">
    <citation type="submission" date="2019-08" db="EMBL/GenBank/DDBJ databases">
        <title>Actinomadura sp. nov. CYP1-5 isolated from mountain soil.</title>
        <authorList>
            <person name="Songsumanus A."/>
            <person name="Kuncharoen N."/>
            <person name="Kudo T."/>
            <person name="Yuki M."/>
            <person name="Igarashi Y."/>
            <person name="Tanasupawat S."/>
        </authorList>
    </citation>
    <scope>NUCLEOTIDE SEQUENCE [LARGE SCALE GENOMIC DNA]</scope>
    <source>
        <strain evidence="2 3">JCM 14158</strain>
    </source>
</reference>
<dbReference type="Proteomes" id="UP000323380">
    <property type="component" value="Unassembled WGS sequence"/>
</dbReference>
<evidence type="ECO:0008006" key="4">
    <source>
        <dbReference type="Google" id="ProtNLM"/>
    </source>
</evidence>
<keyword evidence="3" id="KW-1185">Reference proteome</keyword>
<proteinExistence type="predicted"/>
<dbReference type="InterPro" id="IPR011044">
    <property type="entry name" value="Quino_amine_DH_bsu"/>
</dbReference>
<comment type="caution">
    <text evidence="2">The sequence shown here is derived from an EMBL/GenBank/DDBJ whole genome shotgun (WGS) entry which is preliminary data.</text>
</comment>
<gene>
    <name evidence="2" type="ORF">FXF69_37260</name>
</gene>
<evidence type="ECO:0000313" key="2">
    <source>
        <dbReference type="EMBL" id="TYB41160.1"/>
    </source>
</evidence>
<keyword evidence="1" id="KW-0812">Transmembrane</keyword>
<dbReference type="Gene3D" id="2.120.10.30">
    <property type="entry name" value="TolB, C-terminal domain"/>
    <property type="match status" value="1"/>
</dbReference>
<dbReference type="RefSeq" id="WP_067897076.1">
    <property type="nucleotide sequence ID" value="NZ_VSFG01000011.1"/>
</dbReference>
<accession>A0A5D0N9P1</accession>
<sequence>MNEIEERLGRALDAAAATVRPEDLRPLSTPEAAPSRRRTARTWAPVAAVLMVAMVVAGAVLVTGRRGEAPDTRPVSAATRYLLALPPSEGPNVHDRARIIDPSTGRSLQEVSTPRGVGRWSAAAGTAGNRTFFLLGTPEDGADGPDRLYRLRVDDRGRTVALDPLPGGDLPGGSVGRLTASADGGTLAFTVDAGKGPDRPGVALTVQKVASGHRRAWDLTGYAEYLSLSADGRRLALAWFSSPRGDGVRVLDTGTLPGDTASWGRPAVPVPGPLDEVRNLWLRSDGRSLLVESARASRARLVEVSPATGAVTGTVLERAAFTLSCRSADGRHLLLGTGTALEWLDLRSGRAVAVHDTGNVLNREIVC</sequence>
<dbReference type="EMBL" id="VSFG01000011">
    <property type="protein sequence ID" value="TYB41160.1"/>
    <property type="molecule type" value="Genomic_DNA"/>
</dbReference>
<dbReference type="InterPro" id="IPR011042">
    <property type="entry name" value="6-blade_b-propeller_TolB-like"/>
</dbReference>
<dbReference type="SUPFAM" id="SSF50969">
    <property type="entry name" value="YVTN repeat-like/Quinoprotein amine dehydrogenase"/>
    <property type="match status" value="1"/>
</dbReference>
<keyword evidence="1" id="KW-0472">Membrane</keyword>
<feature type="transmembrane region" description="Helical" evidence="1">
    <location>
        <begin position="43"/>
        <end position="64"/>
    </location>
</feature>
<evidence type="ECO:0000256" key="1">
    <source>
        <dbReference type="SAM" id="Phobius"/>
    </source>
</evidence>